<sequence>MSNKIKNLMAGGRSRLEKRVKKKSKAAEDAAVAAPVEKSEPQETLTQQPVVENISVTTVQPAPQVDEPAEQALQIPDKPPVEPLPQVEPEVPPSNSFSQDNLTPQMRDSLRILLNSNITLECLQAIESMSNKNKDFMAAFLKLGPQSMEVFCNIAKDEDYVITTKIKLIALLNRVSRNEIVHKLLRRVGAAIEALRRLKELLLLQ</sequence>
<evidence type="ECO:0000313" key="2">
    <source>
        <dbReference type="EMBL" id="KWT82474.1"/>
    </source>
</evidence>
<evidence type="ECO:0000313" key="3">
    <source>
        <dbReference type="Proteomes" id="UP000060487"/>
    </source>
</evidence>
<keyword evidence="3" id="KW-1185">Reference proteome</keyword>
<comment type="caution">
    <text evidence="2">The sequence shown here is derived from an EMBL/GenBank/DDBJ whole genome shotgun (WGS) entry which is preliminary data.</text>
</comment>
<organism evidence="2 3">
    <name type="scientific">Candidatus Magnetominusculus xianensis</name>
    <dbReference type="NCBI Taxonomy" id="1748249"/>
    <lineage>
        <taxon>Bacteria</taxon>
        <taxon>Pseudomonadati</taxon>
        <taxon>Nitrospirota</taxon>
        <taxon>Nitrospiria</taxon>
        <taxon>Nitrospirales</taxon>
        <taxon>Nitrospiraceae</taxon>
        <taxon>Candidatus Magnetominusculus</taxon>
    </lineage>
</organism>
<accession>A0ABR5SH67</accession>
<evidence type="ECO:0000256" key="1">
    <source>
        <dbReference type="SAM" id="MobiDB-lite"/>
    </source>
</evidence>
<dbReference type="EMBL" id="LNQR01000089">
    <property type="protein sequence ID" value="KWT82474.1"/>
    <property type="molecule type" value="Genomic_DNA"/>
</dbReference>
<proteinExistence type="predicted"/>
<dbReference type="RefSeq" id="WP_085053106.1">
    <property type="nucleotide sequence ID" value="NZ_LNQR01000089.1"/>
</dbReference>
<feature type="region of interest" description="Disordered" evidence="1">
    <location>
        <begin position="1"/>
        <end position="101"/>
    </location>
</feature>
<protein>
    <submittedName>
        <fullName evidence="2">Uncharacterized protein</fullName>
    </submittedName>
</protein>
<dbReference type="Proteomes" id="UP000060487">
    <property type="component" value="Unassembled WGS sequence"/>
</dbReference>
<feature type="compositionally biased region" description="Polar residues" evidence="1">
    <location>
        <begin position="42"/>
        <end position="61"/>
    </location>
</feature>
<reference evidence="2 3" key="1">
    <citation type="submission" date="2015-11" db="EMBL/GenBank/DDBJ databases">
        <authorList>
            <person name="Lin W."/>
        </authorList>
    </citation>
    <scope>NUCLEOTIDE SEQUENCE [LARGE SCALE GENOMIC DNA]</scope>
    <source>
        <strain evidence="2 3">HCH-1</strain>
    </source>
</reference>
<gene>
    <name evidence="2" type="ORF">ASN18_2506</name>
</gene>
<name>A0ABR5SH67_9BACT</name>